<dbReference type="PANTHER" id="PTHR35798:SF1">
    <property type="entry name" value="CELL DIVISION PROTEIN SEPF"/>
    <property type="match status" value="1"/>
</dbReference>
<evidence type="ECO:0000256" key="5">
    <source>
        <dbReference type="HAMAP-Rule" id="MF_01197"/>
    </source>
</evidence>
<dbReference type="Proteomes" id="UP000676325">
    <property type="component" value="Unassembled WGS sequence"/>
</dbReference>
<dbReference type="InterPro" id="IPR038594">
    <property type="entry name" value="SepF-like_sf"/>
</dbReference>
<keyword evidence="1 5" id="KW-0132">Cell division</keyword>
<comment type="caution">
    <text evidence="7">The sequence shown here is derived from an EMBL/GenBank/DDBJ whole genome shotgun (WGS) entry which is preliminary data.</text>
</comment>
<evidence type="ECO:0000256" key="3">
    <source>
        <dbReference type="ARBA" id="ARBA00023306"/>
    </source>
</evidence>
<dbReference type="Pfam" id="PF04472">
    <property type="entry name" value="SepF"/>
    <property type="match status" value="1"/>
</dbReference>
<comment type="similarity">
    <text evidence="5">Belongs to the SepF family.</text>
</comment>
<dbReference type="GO" id="GO:0000917">
    <property type="term" value="P:division septum assembly"/>
    <property type="evidence" value="ECO:0007669"/>
    <property type="project" value="UniProtKB-KW"/>
</dbReference>
<sequence length="216" mass="23842">MPGFIKKTAVYLGLSEGEDPYAYDEDDYESAEPEQPHAESAPEEREEEFVPRFAQQPPRYSESATPRQAQSSAAEQEVRPLFLAEQPRRNAVPVPARPSASSIRPTTVAVLPDSYERNGSGGGEPYRITTLHPQRYDDARTIGEHFRDGTPVIMNLSEMGDPDAKRLVDFAAGLVFGLRGSIERVTQKVFLLSPANVDVTAEDKARIAEGGFFNQS</sequence>
<name>A0A941EDP5_9ACTN</name>
<dbReference type="InterPro" id="IPR007561">
    <property type="entry name" value="Cell_div_SepF/SepF-rel"/>
</dbReference>
<evidence type="ECO:0000313" key="8">
    <source>
        <dbReference type="Proteomes" id="UP000676325"/>
    </source>
</evidence>
<keyword evidence="8" id="KW-1185">Reference proteome</keyword>
<evidence type="ECO:0000256" key="6">
    <source>
        <dbReference type="SAM" id="MobiDB-lite"/>
    </source>
</evidence>
<reference evidence="7" key="1">
    <citation type="submission" date="2021-04" db="EMBL/GenBank/DDBJ databases">
        <title>Genome based classification of Actinospica acidithermotolerans sp. nov., an actinobacterium isolated from an Indonesian hot spring.</title>
        <authorList>
            <person name="Kusuma A.B."/>
            <person name="Putra K.E."/>
            <person name="Nafisah S."/>
            <person name="Loh J."/>
            <person name="Nouioui I."/>
            <person name="Goodfellow M."/>
        </authorList>
    </citation>
    <scope>NUCLEOTIDE SEQUENCE</scope>
    <source>
        <strain evidence="7">MGRD01-02</strain>
    </source>
</reference>
<evidence type="ECO:0000256" key="2">
    <source>
        <dbReference type="ARBA" id="ARBA00023210"/>
    </source>
</evidence>
<dbReference type="InterPro" id="IPR023052">
    <property type="entry name" value="Cell_div_SepF"/>
</dbReference>
<evidence type="ECO:0000313" key="7">
    <source>
        <dbReference type="EMBL" id="MBR7828592.1"/>
    </source>
</evidence>
<dbReference type="GO" id="GO:0043093">
    <property type="term" value="P:FtsZ-dependent cytokinesis"/>
    <property type="evidence" value="ECO:0007669"/>
    <property type="project" value="UniProtKB-UniRule"/>
</dbReference>
<comment type="function">
    <text evidence="4 5">Cell division protein that is part of the divisome complex and is recruited early to the Z-ring. Probably stimulates Z-ring formation, perhaps through the cross-linking of FtsZ protofilaments. Its function overlaps with FtsA.</text>
</comment>
<comment type="subcellular location">
    <subcellularLocation>
        <location evidence="5">Cytoplasm</location>
    </subcellularLocation>
    <text evidence="5">Localizes to the division site, in a FtsZ-dependent manner.</text>
</comment>
<dbReference type="AlphaFoldDB" id="A0A941EDP5"/>
<feature type="compositionally biased region" description="Polar residues" evidence="6">
    <location>
        <begin position="62"/>
        <end position="74"/>
    </location>
</feature>
<dbReference type="RefSeq" id="WP_212519723.1">
    <property type="nucleotide sequence ID" value="NZ_JAGSOH010000060.1"/>
</dbReference>
<protein>
    <recommendedName>
        <fullName evidence="5">Cell division protein SepF</fullName>
    </recommendedName>
</protein>
<comment type="subunit">
    <text evidence="5">Homodimer. Interacts with FtsZ.</text>
</comment>
<feature type="region of interest" description="Disordered" evidence="6">
    <location>
        <begin position="15"/>
        <end position="77"/>
    </location>
</feature>
<proteinExistence type="inferred from homology"/>
<evidence type="ECO:0000256" key="1">
    <source>
        <dbReference type="ARBA" id="ARBA00022618"/>
    </source>
</evidence>
<keyword evidence="2 5" id="KW-0717">Septation</keyword>
<gene>
    <name evidence="5 7" type="primary">sepF</name>
    <name evidence="7" type="ORF">KDK95_19935</name>
</gene>
<feature type="compositionally biased region" description="Basic and acidic residues" evidence="6">
    <location>
        <begin position="34"/>
        <end position="43"/>
    </location>
</feature>
<keyword evidence="3 5" id="KW-0131">Cell cycle</keyword>
<organism evidence="7 8">
    <name type="scientific">Actinospica acidithermotolerans</name>
    <dbReference type="NCBI Taxonomy" id="2828514"/>
    <lineage>
        <taxon>Bacteria</taxon>
        <taxon>Bacillati</taxon>
        <taxon>Actinomycetota</taxon>
        <taxon>Actinomycetes</taxon>
        <taxon>Catenulisporales</taxon>
        <taxon>Actinospicaceae</taxon>
        <taxon>Actinospica</taxon>
    </lineage>
</organism>
<feature type="compositionally biased region" description="Acidic residues" evidence="6">
    <location>
        <begin position="16"/>
        <end position="32"/>
    </location>
</feature>
<evidence type="ECO:0000256" key="4">
    <source>
        <dbReference type="ARBA" id="ARBA00044936"/>
    </source>
</evidence>
<dbReference type="Gene3D" id="3.30.110.150">
    <property type="entry name" value="SepF-like protein"/>
    <property type="match status" value="1"/>
</dbReference>
<dbReference type="GO" id="GO:0005737">
    <property type="term" value="C:cytoplasm"/>
    <property type="evidence" value="ECO:0007669"/>
    <property type="project" value="UniProtKB-SubCell"/>
</dbReference>
<keyword evidence="5" id="KW-0963">Cytoplasm</keyword>
<dbReference type="HAMAP" id="MF_01197">
    <property type="entry name" value="SepF"/>
    <property type="match status" value="1"/>
</dbReference>
<dbReference type="PANTHER" id="PTHR35798">
    <property type="entry name" value="CELL DIVISION PROTEIN SEPF"/>
    <property type="match status" value="1"/>
</dbReference>
<accession>A0A941EDP5</accession>
<dbReference type="EMBL" id="JAGSOH010000060">
    <property type="protein sequence ID" value="MBR7828592.1"/>
    <property type="molecule type" value="Genomic_DNA"/>
</dbReference>